<comment type="cofactor">
    <cofactor evidence="11">
        <name>Mg(2+)</name>
        <dbReference type="ChEBI" id="CHEBI:18420"/>
    </cofactor>
    <text evidence="11">Binds 1 Mg(2+) ion per subunit.</text>
</comment>
<feature type="binding site" evidence="11">
    <location>
        <position position="64"/>
    </location>
    <ligand>
        <name>substrate</name>
    </ligand>
</feature>
<proteinExistence type="inferred from homology"/>
<keyword evidence="11" id="KW-0460">Magnesium</keyword>
<evidence type="ECO:0000256" key="10">
    <source>
        <dbReference type="ARBA" id="ARBA00048567"/>
    </source>
</evidence>
<dbReference type="GO" id="GO:0009423">
    <property type="term" value="P:chorismate biosynthetic process"/>
    <property type="evidence" value="ECO:0007669"/>
    <property type="project" value="UniProtKB-UniRule"/>
</dbReference>
<feature type="binding site" evidence="11">
    <location>
        <position position="168"/>
    </location>
    <ligand>
        <name>substrate</name>
    </ligand>
</feature>
<feature type="region of interest" description="Disordered" evidence="12">
    <location>
        <begin position="1"/>
        <end position="26"/>
    </location>
</feature>
<dbReference type="InterPro" id="IPR031322">
    <property type="entry name" value="Shikimate/glucono_kinase"/>
</dbReference>
<dbReference type="Proteomes" id="UP000334923">
    <property type="component" value="Unassembled WGS sequence"/>
</dbReference>
<keyword evidence="14" id="KW-1185">Reference proteome</keyword>
<feature type="binding site" evidence="11">
    <location>
        <position position="110"/>
    </location>
    <ligand>
        <name>substrate</name>
    </ligand>
</feature>
<dbReference type="EC" id="2.7.1.71" evidence="3 11"/>
<comment type="similarity">
    <text evidence="2 11">Belongs to the shikimate kinase family.</text>
</comment>
<dbReference type="GO" id="GO:0005524">
    <property type="term" value="F:ATP binding"/>
    <property type="evidence" value="ECO:0007669"/>
    <property type="project" value="UniProtKB-UniRule"/>
</dbReference>
<evidence type="ECO:0000256" key="7">
    <source>
        <dbReference type="ARBA" id="ARBA00022777"/>
    </source>
</evidence>
<comment type="pathway">
    <text evidence="1 11">Metabolic intermediate biosynthesis; chorismate biosynthesis; chorismate from D-erythrose 4-phosphate and phosphoenolpyruvate: step 5/7.</text>
</comment>
<evidence type="ECO:0000256" key="12">
    <source>
        <dbReference type="SAM" id="MobiDB-lite"/>
    </source>
</evidence>
<comment type="function">
    <text evidence="11">Catalyzes the specific phosphorylation of the 3-hydroxyl group of shikimic acid using ATP as a cosubstrate.</text>
</comment>
<gene>
    <name evidence="11 13" type="primary">aroK</name>
    <name evidence="13" type="ORF">MAMT_01058</name>
</gene>
<keyword evidence="8 11" id="KW-0067">ATP-binding</keyword>
<dbReference type="AlphaFoldDB" id="A0A5E6MD14"/>
<dbReference type="UniPathway" id="UPA00053">
    <property type="reaction ID" value="UER00088"/>
</dbReference>
<evidence type="ECO:0000256" key="3">
    <source>
        <dbReference type="ARBA" id="ARBA00012154"/>
    </source>
</evidence>
<dbReference type="GO" id="GO:0008652">
    <property type="term" value="P:amino acid biosynthetic process"/>
    <property type="evidence" value="ECO:0007669"/>
    <property type="project" value="UniProtKB-KW"/>
</dbReference>
<evidence type="ECO:0000256" key="4">
    <source>
        <dbReference type="ARBA" id="ARBA00022605"/>
    </source>
</evidence>
<dbReference type="GO" id="GO:0000287">
    <property type="term" value="F:magnesium ion binding"/>
    <property type="evidence" value="ECO:0007669"/>
    <property type="project" value="UniProtKB-UniRule"/>
</dbReference>
<dbReference type="EMBL" id="CABFVA020000062">
    <property type="protein sequence ID" value="VVM06216.1"/>
    <property type="molecule type" value="Genomic_DNA"/>
</dbReference>
<feature type="binding site" evidence="11">
    <location>
        <position position="148"/>
    </location>
    <ligand>
        <name>ATP</name>
        <dbReference type="ChEBI" id="CHEBI:30616"/>
    </ligand>
</feature>
<comment type="subunit">
    <text evidence="11">Monomer.</text>
</comment>
<dbReference type="Gene3D" id="3.40.50.300">
    <property type="entry name" value="P-loop containing nucleotide triphosphate hydrolases"/>
    <property type="match status" value="1"/>
</dbReference>
<keyword evidence="11" id="KW-0479">Metal-binding</keyword>
<accession>A0A5E6MD14</accession>
<dbReference type="PRINTS" id="PR01100">
    <property type="entry name" value="SHIKIMTKNASE"/>
</dbReference>
<evidence type="ECO:0000256" key="11">
    <source>
        <dbReference type="HAMAP-Rule" id="MF_00109"/>
    </source>
</evidence>
<feature type="binding site" evidence="11">
    <location>
        <position position="46"/>
    </location>
    <ligand>
        <name>Mg(2+)</name>
        <dbReference type="ChEBI" id="CHEBI:18420"/>
    </ligand>
</feature>
<dbReference type="InterPro" id="IPR027417">
    <property type="entry name" value="P-loop_NTPase"/>
</dbReference>
<dbReference type="PANTHER" id="PTHR21087:SF16">
    <property type="entry name" value="SHIKIMATE KINASE 1, CHLOROPLASTIC"/>
    <property type="match status" value="1"/>
</dbReference>
<comment type="catalytic activity">
    <reaction evidence="10 11">
        <text>shikimate + ATP = 3-phosphoshikimate + ADP + H(+)</text>
        <dbReference type="Rhea" id="RHEA:13121"/>
        <dbReference type="ChEBI" id="CHEBI:15378"/>
        <dbReference type="ChEBI" id="CHEBI:30616"/>
        <dbReference type="ChEBI" id="CHEBI:36208"/>
        <dbReference type="ChEBI" id="CHEBI:145989"/>
        <dbReference type="ChEBI" id="CHEBI:456216"/>
        <dbReference type="EC" id="2.7.1.71"/>
    </reaction>
</comment>
<evidence type="ECO:0000256" key="9">
    <source>
        <dbReference type="ARBA" id="ARBA00023141"/>
    </source>
</evidence>
<keyword evidence="4 11" id="KW-0028">Amino-acid biosynthesis</keyword>
<dbReference type="SUPFAM" id="SSF52540">
    <property type="entry name" value="P-loop containing nucleoside triphosphate hydrolases"/>
    <property type="match status" value="1"/>
</dbReference>
<organism evidence="13 14">
    <name type="scientific">Methylacidimicrobium tartarophylax</name>
    <dbReference type="NCBI Taxonomy" id="1041768"/>
    <lineage>
        <taxon>Bacteria</taxon>
        <taxon>Pseudomonadati</taxon>
        <taxon>Verrucomicrobiota</taxon>
        <taxon>Methylacidimicrobium</taxon>
    </lineage>
</organism>
<evidence type="ECO:0000256" key="8">
    <source>
        <dbReference type="ARBA" id="ARBA00022840"/>
    </source>
</evidence>
<dbReference type="GO" id="GO:0009073">
    <property type="term" value="P:aromatic amino acid family biosynthetic process"/>
    <property type="evidence" value="ECO:0007669"/>
    <property type="project" value="UniProtKB-KW"/>
</dbReference>
<keyword evidence="6 11" id="KW-0547">Nucleotide-binding</keyword>
<evidence type="ECO:0000256" key="2">
    <source>
        <dbReference type="ARBA" id="ARBA00006997"/>
    </source>
</evidence>
<dbReference type="PROSITE" id="PS01128">
    <property type="entry name" value="SHIKIMATE_KINASE"/>
    <property type="match status" value="1"/>
</dbReference>
<name>A0A5E6MD14_9BACT</name>
<evidence type="ECO:0000256" key="5">
    <source>
        <dbReference type="ARBA" id="ARBA00022679"/>
    </source>
</evidence>
<comment type="subcellular location">
    <subcellularLocation>
        <location evidence="11">Cytoplasm</location>
    </subcellularLocation>
</comment>
<feature type="binding site" evidence="11">
    <location>
        <position position="184"/>
    </location>
    <ligand>
        <name>ATP</name>
        <dbReference type="ChEBI" id="CHEBI:30616"/>
    </ligand>
</feature>
<sequence>MMARKLGEERGLSRPPIDSAREKSRNRAGSVGRHLVLVGMMGCGKSLLGRWLGRRSGLPIYDLDRIVSQREHRSISALFEEKGELYFRQKEAEALRWVLSAPAGILSTGGGTFAFAGNRRLLLEHGVVFYLEAPVDLLEARLRKSRGRPLLASSSDRRQTLQELLGRREPFYRLAHVTISIAERSREELGERIWQTFCERTGGEA</sequence>
<keyword evidence="5 11" id="KW-0808">Transferase</keyword>
<keyword evidence="7 11" id="KW-0418">Kinase</keyword>
<protein>
    <recommendedName>
        <fullName evidence="3 11">Shikimate kinase</fullName>
        <shortName evidence="11">SK</shortName>
        <ecNumber evidence="3 11">2.7.1.71</ecNumber>
    </recommendedName>
</protein>
<dbReference type="GO" id="GO:0004765">
    <property type="term" value="F:shikimate kinase activity"/>
    <property type="evidence" value="ECO:0007669"/>
    <property type="project" value="UniProtKB-UniRule"/>
</dbReference>
<keyword evidence="9 11" id="KW-0057">Aromatic amino acid biosynthesis</keyword>
<feature type="compositionally biased region" description="Basic and acidic residues" evidence="12">
    <location>
        <begin position="1"/>
        <end position="12"/>
    </location>
</feature>
<evidence type="ECO:0000313" key="13">
    <source>
        <dbReference type="EMBL" id="VVM06216.1"/>
    </source>
</evidence>
<evidence type="ECO:0000256" key="1">
    <source>
        <dbReference type="ARBA" id="ARBA00004842"/>
    </source>
</evidence>
<feature type="binding site" evidence="11">
    <location>
        <begin position="42"/>
        <end position="47"/>
    </location>
    <ligand>
        <name>ATP</name>
        <dbReference type="ChEBI" id="CHEBI:30616"/>
    </ligand>
</feature>
<reference evidence="13 14" key="1">
    <citation type="submission" date="2019-09" db="EMBL/GenBank/DDBJ databases">
        <authorList>
            <person name="Cremers G."/>
        </authorList>
    </citation>
    <scope>NUCLEOTIDE SEQUENCE [LARGE SCALE GENOMIC DNA]</scope>
    <source>
        <strain evidence="13">4A</strain>
    </source>
</reference>
<dbReference type="Pfam" id="PF01202">
    <property type="entry name" value="SKI"/>
    <property type="match status" value="1"/>
</dbReference>
<dbReference type="RefSeq" id="WP_178086924.1">
    <property type="nucleotide sequence ID" value="NZ_CABFVA020000062.1"/>
</dbReference>
<dbReference type="HAMAP" id="MF_00109">
    <property type="entry name" value="Shikimate_kinase"/>
    <property type="match status" value="1"/>
</dbReference>
<dbReference type="PANTHER" id="PTHR21087">
    <property type="entry name" value="SHIKIMATE KINASE"/>
    <property type="match status" value="1"/>
</dbReference>
<dbReference type="GO" id="GO:0005829">
    <property type="term" value="C:cytosol"/>
    <property type="evidence" value="ECO:0007669"/>
    <property type="project" value="TreeGrafter"/>
</dbReference>
<keyword evidence="11" id="KW-0963">Cytoplasm</keyword>
<evidence type="ECO:0000313" key="14">
    <source>
        <dbReference type="Proteomes" id="UP000334923"/>
    </source>
</evidence>
<dbReference type="InterPro" id="IPR023000">
    <property type="entry name" value="Shikimate_kinase_CS"/>
</dbReference>
<evidence type="ECO:0000256" key="6">
    <source>
        <dbReference type="ARBA" id="ARBA00022741"/>
    </source>
</evidence>
<dbReference type="InterPro" id="IPR000623">
    <property type="entry name" value="Shikimate_kinase/TSH1"/>
</dbReference>
<feature type="binding site" evidence="11">
    <location>
        <position position="88"/>
    </location>
    <ligand>
        <name>substrate</name>
    </ligand>
</feature>
<dbReference type="CDD" id="cd00464">
    <property type="entry name" value="SK"/>
    <property type="match status" value="1"/>
</dbReference>